<dbReference type="InterPro" id="IPR043729">
    <property type="entry name" value="DUF5672"/>
</dbReference>
<reference evidence="2" key="1">
    <citation type="submission" date="2024-01" db="EMBL/GenBank/DDBJ databases">
        <title>Genomic and biogeographic characterisation of Mantoniella tinhauana virus 1, the first discovered Mantoniella-infecting prasinovirus.</title>
        <authorList>
            <person name="Rey Redondo E."/>
            <person name="Yung C.C.M."/>
        </authorList>
    </citation>
    <scope>NUCLEOTIDE SEQUENCE</scope>
    <source>
        <strain evidence="2">Lau Fau Shan</strain>
    </source>
</reference>
<proteinExistence type="predicted"/>
<evidence type="ECO:0000259" key="1">
    <source>
        <dbReference type="Pfam" id="PF18922"/>
    </source>
</evidence>
<organism evidence="2">
    <name type="scientific">Mantoniella tinhauana virus 1</name>
    <dbReference type="NCBI Taxonomy" id="3111543"/>
    <lineage>
        <taxon>Viruses</taxon>
    </lineage>
</organism>
<protein>
    <recommendedName>
        <fullName evidence="1">DUF5672 domain-containing protein</fullName>
    </recommendedName>
</protein>
<feature type="domain" description="DUF5672" evidence="1">
    <location>
        <begin position="94"/>
        <end position="254"/>
    </location>
</feature>
<accession>A0AB38ZMD1</accession>
<dbReference type="EMBL" id="PP130629">
    <property type="protein sequence ID" value="XAO13545.1"/>
    <property type="molecule type" value="Genomic_DNA"/>
</dbReference>
<dbReference type="Pfam" id="PF18922">
    <property type="entry name" value="DUF5672"/>
    <property type="match status" value="1"/>
</dbReference>
<name>A0AB38ZMD1_9VIRU</name>
<evidence type="ECO:0000313" key="2">
    <source>
        <dbReference type="EMBL" id="XAO13545.1"/>
    </source>
</evidence>
<sequence length="271" mass="31771">MDVESYKNIVKKFTKEPPVEKTVWAEKGKLCIMFAEFRDLDIIKYNLWNLANVYGGTDASLFIVHSGENAQTIMDVVKDWKNVKCKEIFKHNIDVNEYSKLFVSHKFWNLFSDYEYVLTNQWDSYVFKPVPEKFFTYEYVGSPDGHYYIPINGSIMNICADTLCDCSRCMLGDHFFKASNFEKYPIKFYHLNGGYSLRKVSSMKYFCETRTYQGQPEDLFFTISKLSRPSREEACEFGINHLNHFTHPSPSGCHQVWARGEEYVMSLFSKI</sequence>